<evidence type="ECO:0000313" key="1">
    <source>
        <dbReference type="EMBL" id="KAE8336752.1"/>
    </source>
</evidence>
<sequence>MAQFEPDSWNPAVAVITWLLMRITALAVVSRPLTKSLLVGGLMADDALCRVTLHACR</sequence>
<dbReference type="OrthoDB" id="3918601at2759"/>
<accession>A0A5N6XUJ4</accession>
<dbReference type="Proteomes" id="UP000325558">
    <property type="component" value="Unassembled WGS sequence"/>
</dbReference>
<reference evidence="1" key="1">
    <citation type="submission" date="2019-04" db="EMBL/GenBank/DDBJ databases">
        <title>Friends and foes A comparative genomics study of 23 Aspergillus species from section Flavi.</title>
        <authorList>
            <consortium name="DOE Joint Genome Institute"/>
            <person name="Kjaerbolling I."/>
            <person name="Vesth T."/>
            <person name="Frisvad J.C."/>
            <person name="Nybo J.L."/>
            <person name="Theobald S."/>
            <person name="Kildgaard S."/>
            <person name="Isbrandt T."/>
            <person name="Kuo A."/>
            <person name="Sato A."/>
            <person name="Lyhne E.K."/>
            <person name="Kogle M.E."/>
            <person name="Wiebenga A."/>
            <person name="Kun R.S."/>
            <person name="Lubbers R.J."/>
            <person name="Makela M.R."/>
            <person name="Barry K."/>
            <person name="Chovatia M."/>
            <person name="Clum A."/>
            <person name="Daum C."/>
            <person name="Haridas S."/>
            <person name="He G."/>
            <person name="LaButti K."/>
            <person name="Lipzen A."/>
            <person name="Mondo S."/>
            <person name="Riley R."/>
            <person name="Salamov A."/>
            <person name="Simmons B.A."/>
            <person name="Magnuson J.K."/>
            <person name="Henrissat B."/>
            <person name="Mortensen U.H."/>
            <person name="Larsen T.O."/>
            <person name="Devries R.P."/>
            <person name="Grigoriev I.V."/>
            <person name="Machida M."/>
            <person name="Baker S.E."/>
            <person name="Andersen M.R."/>
        </authorList>
    </citation>
    <scope>NUCLEOTIDE SEQUENCE</scope>
    <source>
        <strain evidence="1">CBS 117612</strain>
    </source>
</reference>
<gene>
    <name evidence="1" type="ORF">BDV24DRAFT_141212</name>
</gene>
<dbReference type="EMBL" id="ML737190">
    <property type="protein sequence ID" value="KAE8336752.1"/>
    <property type="molecule type" value="Genomic_DNA"/>
</dbReference>
<name>A0A5N6XUJ4_9EURO</name>
<proteinExistence type="predicted"/>
<protein>
    <submittedName>
        <fullName evidence="1">Uncharacterized protein</fullName>
    </submittedName>
</protein>
<organism evidence="1">
    <name type="scientific">Aspergillus arachidicola</name>
    <dbReference type="NCBI Taxonomy" id="656916"/>
    <lineage>
        <taxon>Eukaryota</taxon>
        <taxon>Fungi</taxon>
        <taxon>Dikarya</taxon>
        <taxon>Ascomycota</taxon>
        <taxon>Pezizomycotina</taxon>
        <taxon>Eurotiomycetes</taxon>
        <taxon>Eurotiomycetidae</taxon>
        <taxon>Eurotiales</taxon>
        <taxon>Aspergillaceae</taxon>
        <taxon>Aspergillus</taxon>
        <taxon>Aspergillus subgen. Circumdati</taxon>
    </lineage>
</organism>
<dbReference type="AlphaFoldDB" id="A0A5N6XUJ4"/>